<dbReference type="RefSeq" id="XP_020133857.1">
    <property type="nucleotide sequence ID" value="XM_020277906.1"/>
</dbReference>
<dbReference type="InterPro" id="IPR012349">
    <property type="entry name" value="Split_barrel_FMN-bd"/>
</dbReference>
<dbReference type="PANTHER" id="PTHR39336:SF1">
    <property type="entry name" value="PYRIDOXAMINE PHOSPHATE OXIDASE FAMILY PROTEIN (AFU_ORTHOLOGUE AFUA_6G11440)"/>
    <property type="match status" value="1"/>
</dbReference>
<name>A0A1J9R867_9PEZI</name>
<evidence type="ECO:0000313" key="2">
    <source>
        <dbReference type="EMBL" id="OJD37742.1"/>
    </source>
</evidence>
<dbReference type="AlphaFoldDB" id="A0A1J9R867"/>
<comment type="caution">
    <text evidence="2">The sequence shown here is derived from an EMBL/GenBank/DDBJ whole genome shotgun (WGS) entry which is preliminary data.</text>
</comment>
<evidence type="ECO:0000313" key="3">
    <source>
        <dbReference type="Proteomes" id="UP000183809"/>
    </source>
</evidence>
<accession>A0A1J9R867</accession>
<keyword evidence="1" id="KW-0472">Membrane</keyword>
<keyword evidence="1" id="KW-1133">Transmembrane helix</keyword>
<dbReference type="Gene3D" id="2.30.110.10">
    <property type="entry name" value="Electron Transport, Fmn-binding Protein, Chain A"/>
    <property type="match status" value="1"/>
</dbReference>
<gene>
    <name evidence="2" type="ORF">BKCO1_600038</name>
</gene>
<dbReference type="OrthoDB" id="539398at2759"/>
<dbReference type="Proteomes" id="UP000183809">
    <property type="component" value="Unassembled WGS sequence"/>
</dbReference>
<dbReference type="GeneID" id="31018167"/>
<sequence length="270" mass="28860">MPKFYPSLSADLAEWLLAQPLFFVASAPIAGAHINVSPKGDPSHSLAVINQNQVAYLDATGSGAETISHIYENGRVTLMACSFGTSPRIMRLFCTGRVVESGSPQFDGWVAKTGIKRGVKACRAVIILDIFKVQTSCGYGVPVLSPKASPSPELGPTQNHDGNADLESDAAAKYWEIRDTMSHWASKMLAKDGAIQGYRRQNNSYSLDGCPGMNSARRAGGEIVLLGNARAMVRRMVVGEWGAMVFGALLMLLGITMARAAGLVEVTVKI</sequence>
<dbReference type="SUPFAM" id="SSF50475">
    <property type="entry name" value="FMN-binding split barrel"/>
    <property type="match status" value="1"/>
</dbReference>
<reference evidence="2 3" key="1">
    <citation type="submission" date="2016-10" db="EMBL/GenBank/DDBJ databases">
        <title>Proteomics and genomics reveal pathogen-plant mechanisms compatible with a hemibiotrophic lifestyle of Diplodia corticola.</title>
        <authorList>
            <person name="Fernandes I."/>
            <person name="De Jonge R."/>
            <person name="Van De Peer Y."/>
            <person name="Devreese B."/>
            <person name="Alves A."/>
            <person name="Esteves A.C."/>
        </authorList>
    </citation>
    <scope>NUCLEOTIDE SEQUENCE [LARGE SCALE GENOMIC DNA]</scope>
    <source>
        <strain evidence="2 3">CBS 112549</strain>
    </source>
</reference>
<dbReference type="PANTHER" id="PTHR39336">
    <property type="entry name" value="PYRIDOXAMINE PHOSPHATE OXIDASE FAMILY PROTEIN (AFU_ORTHOLOGUE AFUA_6G11440)"/>
    <property type="match status" value="1"/>
</dbReference>
<dbReference type="STRING" id="236234.A0A1J9R867"/>
<dbReference type="EMBL" id="MNUE01000006">
    <property type="protein sequence ID" value="OJD37742.1"/>
    <property type="molecule type" value="Genomic_DNA"/>
</dbReference>
<proteinExistence type="predicted"/>
<keyword evidence="3" id="KW-1185">Reference proteome</keyword>
<keyword evidence="1" id="KW-0812">Transmembrane</keyword>
<organism evidence="2 3">
    <name type="scientific">Diplodia corticola</name>
    <dbReference type="NCBI Taxonomy" id="236234"/>
    <lineage>
        <taxon>Eukaryota</taxon>
        <taxon>Fungi</taxon>
        <taxon>Dikarya</taxon>
        <taxon>Ascomycota</taxon>
        <taxon>Pezizomycotina</taxon>
        <taxon>Dothideomycetes</taxon>
        <taxon>Dothideomycetes incertae sedis</taxon>
        <taxon>Botryosphaeriales</taxon>
        <taxon>Botryosphaeriaceae</taxon>
        <taxon>Diplodia</taxon>
    </lineage>
</organism>
<feature type="transmembrane region" description="Helical" evidence="1">
    <location>
        <begin position="241"/>
        <end position="261"/>
    </location>
</feature>
<protein>
    <submittedName>
        <fullName evidence="2">Pyridoxamine phosphate oxidase</fullName>
    </submittedName>
</protein>
<evidence type="ECO:0000256" key="1">
    <source>
        <dbReference type="SAM" id="Phobius"/>
    </source>
</evidence>